<proteinExistence type="predicted"/>
<dbReference type="PANTHER" id="PTHR12526">
    <property type="entry name" value="GLYCOSYLTRANSFERASE"/>
    <property type="match status" value="1"/>
</dbReference>
<dbReference type="InterPro" id="IPR001296">
    <property type="entry name" value="Glyco_trans_1"/>
</dbReference>
<organism evidence="2 3">
    <name type="scientific">BD1-7 clade bacterium</name>
    <dbReference type="NCBI Taxonomy" id="2029982"/>
    <lineage>
        <taxon>Bacteria</taxon>
        <taxon>Pseudomonadati</taxon>
        <taxon>Pseudomonadota</taxon>
        <taxon>Gammaproteobacteria</taxon>
        <taxon>Cellvibrionales</taxon>
        <taxon>Spongiibacteraceae</taxon>
        <taxon>BD1-7 clade</taxon>
    </lineage>
</organism>
<dbReference type="AlphaFoldDB" id="A0A5S9PEI4"/>
<accession>A0A5S9PEI4</accession>
<feature type="domain" description="Glycosyl transferase family 1" evidence="1">
    <location>
        <begin position="196"/>
        <end position="311"/>
    </location>
</feature>
<dbReference type="GO" id="GO:1901135">
    <property type="term" value="P:carbohydrate derivative metabolic process"/>
    <property type="evidence" value="ECO:0007669"/>
    <property type="project" value="UniProtKB-ARBA"/>
</dbReference>
<reference evidence="2 3" key="1">
    <citation type="submission" date="2019-11" db="EMBL/GenBank/DDBJ databases">
        <authorList>
            <person name="Holert J."/>
        </authorList>
    </citation>
    <scope>NUCLEOTIDE SEQUENCE [LARGE SCALE GENOMIC DNA]</scope>
    <source>
        <strain evidence="2">SB11_3</strain>
    </source>
</reference>
<gene>
    <name evidence="2" type="primary">epsF_3</name>
    <name evidence="2" type="ORF">OPDIPICF_04464</name>
</gene>
<dbReference type="Gene3D" id="3.40.50.2000">
    <property type="entry name" value="Glycogen Phosphorylase B"/>
    <property type="match status" value="2"/>
</dbReference>
<name>A0A5S9PEI4_9GAMM</name>
<dbReference type="CDD" id="cd03801">
    <property type="entry name" value="GT4_PimA-like"/>
    <property type="match status" value="1"/>
</dbReference>
<sequence>MNILIVVPGGVDEIDTNKQIPVLISLFEQLGKHHHVVIIALQQYDTCRHYRLANCEVITLTGVTFFSLFSSIKYVIKVVRQLKFSPDIVHSFWLGYPTILGKFISTCYQIPLFASICGGELVDIKHINYGGIRHQKGRFLNRLSLASADGLSAGSEYLKNQIQLSDDKAPSIIPLGLDSNFWPLNPPIDLTIRQNRPIRILHIGSINPVKDLELLIAIATHLRARSISFTVSQLGVDTLNGQIQRLTKTAGLCDDIRFYGLLSQQEARKTMAKNDIIIQTSWFESQGVAVAEAITQGLIPVGTQVGWFADMHIGIPREANQSRQELASKICDDIVNLIDNPDQAQKRVSTIQDWLRKHNSQNTAEQFLMAYRRHTKKQR</sequence>
<dbReference type="GO" id="GO:0016757">
    <property type="term" value="F:glycosyltransferase activity"/>
    <property type="evidence" value="ECO:0007669"/>
    <property type="project" value="UniProtKB-KW"/>
</dbReference>
<keyword evidence="2" id="KW-0808">Transferase</keyword>
<dbReference type="Pfam" id="PF00534">
    <property type="entry name" value="Glycos_transf_1"/>
    <property type="match status" value="1"/>
</dbReference>
<evidence type="ECO:0000313" key="3">
    <source>
        <dbReference type="Proteomes" id="UP000441399"/>
    </source>
</evidence>
<keyword evidence="3" id="KW-1185">Reference proteome</keyword>
<dbReference type="Proteomes" id="UP000441399">
    <property type="component" value="Unassembled WGS sequence"/>
</dbReference>
<dbReference type="EC" id="2.4.-.-" evidence="2"/>
<keyword evidence="2" id="KW-0328">Glycosyltransferase</keyword>
<dbReference type="EMBL" id="CACSIO010000008">
    <property type="protein sequence ID" value="CAA0102401.1"/>
    <property type="molecule type" value="Genomic_DNA"/>
</dbReference>
<evidence type="ECO:0000259" key="1">
    <source>
        <dbReference type="Pfam" id="PF00534"/>
    </source>
</evidence>
<protein>
    <submittedName>
        <fullName evidence="2">Glycosyltransferase EpsF</fullName>
        <ecNumber evidence="2">2.4.-.-</ecNumber>
    </submittedName>
</protein>
<dbReference type="SUPFAM" id="SSF53756">
    <property type="entry name" value="UDP-Glycosyltransferase/glycogen phosphorylase"/>
    <property type="match status" value="1"/>
</dbReference>
<evidence type="ECO:0000313" key="2">
    <source>
        <dbReference type="EMBL" id="CAA0102401.1"/>
    </source>
</evidence>